<comment type="similarity">
    <text evidence="2 7 8">Belongs to the GPI family.</text>
</comment>
<dbReference type="Proteomes" id="UP000245168">
    <property type="component" value="Unassembled WGS sequence"/>
</dbReference>
<dbReference type="HAMAP" id="MF_00473">
    <property type="entry name" value="G6P_isomerase"/>
    <property type="match status" value="1"/>
</dbReference>
<evidence type="ECO:0000256" key="7">
    <source>
        <dbReference type="HAMAP-Rule" id="MF_00473"/>
    </source>
</evidence>
<feature type="active site" evidence="7">
    <location>
        <position position="484"/>
    </location>
</feature>
<comment type="subcellular location">
    <subcellularLocation>
        <location evidence="7">Cytoplasm</location>
    </subcellularLocation>
</comment>
<name>A0A2U2BXP4_9PROT</name>
<evidence type="ECO:0000256" key="1">
    <source>
        <dbReference type="ARBA" id="ARBA00004926"/>
    </source>
</evidence>
<dbReference type="InterPro" id="IPR023096">
    <property type="entry name" value="G6P_Isomerase_C"/>
</dbReference>
<dbReference type="OrthoDB" id="140919at2"/>
<dbReference type="GO" id="GO:0004347">
    <property type="term" value="F:glucose-6-phosphate isomerase activity"/>
    <property type="evidence" value="ECO:0007669"/>
    <property type="project" value="UniProtKB-UniRule"/>
</dbReference>
<feature type="active site" description="Proton donor" evidence="7">
    <location>
        <position position="340"/>
    </location>
</feature>
<dbReference type="EC" id="5.3.1.9" evidence="7"/>
<protein>
    <recommendedName>
        <fullName evidence="7">Glucose-6-phosphate isomerase</fullName>
        <shortName evidence="7">GPI</shortName>
        <ecNumber evidence="7">5.3.1.9</ecNumber>
    </recommendedName>
    <alternativeName>
        <fullName evidence="7">Phosphoglucose isomerase</fullName>
        <shortName evidence="7">PGI</shortName>
    </alternativeName>
    <alternativeName>
        <fullName evidence="7">Phosphohexose isomerase</fullName>
        <shortName evidence="7">PHI</shortName>
    </alternativeName>
</protein>
<dbReference type="CDD" id="cd05015">
    <property type="entry name" value="SIS_PGI_1"/>
    <property type="match status" value="1"/>
</dbReference>
<comment type="function">
    <text evidence="7">Catalyzes the reversible isomerization of glucose-6-phosphate to fructose-6-phosphate.</text>
</comment>
<organism evidence="9 10">
    <name type="scientific">Marinicauda salina</name>
    <dbReference type="NCBI Taxonomy" id="2135793"/>
    <lineage>
        <taxon>Bacteria</taxon>
        <taxon>Pseudomonadati</taxon>
        <taxon>Pseudomonadota</taxon>
        <taxon>Alphaproteobacteria</taxon>
        <taxon>Maricaulales</taxon>
        <taxon>Maricaulaceae</taxon>
        <taxon>Marinicauda</taxon>
    </lineage>
</organism>
<dbReference type="Pfam" id="PF00342">
    <property type="entry name" value="PGI"/>
    <property type="match status" value="1"/>
</dbReference>
<evidence type="ECO:0000313" key="10">
    <source>
        <dbReference type="Proteomes" id="UP000245168"/>
    </source>
</evidence>
<dbReference type="InterPro" id="IPR001672">
    <property type="entry name" value="G6P_Isomerase"/>
</dbReference>
<dbReference type="CDD" id="cd05016">
    <property type="entry name" value="SIS_PGI_2"/>
    <property type="match status" value="1"/>
</dbReference>
<keyword evidence="3 7" id="KW-0312">Gluconeogenesis</keyword>
<keyword evidence="10" id="KW-1185">Reference proteome</keyword>
<dbReference type="UniPathway" id="UPA00109">
    <property type="reaction ID" value="UER00181"/>
</dbReference>
<dbReference type="InterPro" id="IPR018189">
    <property type="entry name" value="Phosphoglucose_isomerase_CS"/>
</dbReference>
<accession>A0A2U2BXP4</accession>
<dbReference type="PROSITE" id="PS00765">
    <property type="entry name" value="P_GLUCOSE_ISOMERASE_1"/>
    <property type="match status" value="1"/>
</dbReference>
<dbReference type="PROSITE" id="PS51463">
    <property type="entry name" value="P_GLUCOSE_ISOMERASE_3"/>
    <property type="match status" value="1"/>
</dbReference>
<keyword evidence="4 7" id="KW-0324">Glycolysis</keyword>
<dbReference type="EMBL" id="QEXV01000001">
    <property type="protein sequence ID" value="PWE18749.1"/>
    <property type="molecule type" value="Genomic_DNA"/>
</dbReference>
<dbReference type="SUPFAM" id="SSF53697">
    <property type="entry name" value="SIS domain"/>
    <property type="match status" value="1"/>
</dbReference>
<dbReference type="Gene3D" id="3.40.50.10490">
    <property type="entry name" value="Glucose-6-phosphate isomerase like protein, domain 1"/>
    <property type="match status" value="2"/>
</dbReference>
<evidence type="ECO:0000256" key="6">
    <source>
        <dbReference type="ARBA" id="ARBA00029321"/>
    </source>
</evidence>
<evidence type="ECO:0000313" key="9">
    <source>
        <dbReference type="EMBL" id="PWE18749.1"/>
    </source>
</evidence>
<dbReference type="UniPathway" id="UPA00138"/>
<dbReference type="GO" id="GO:0006096">
    <property type="term" value="P:glycolytic process"/>
    <property type="evidence" value="ECO:0007669"/>
    <property type="project" value="UniProtKB-UniRule"/>
</dbReference>
<comment type="caution">
    <text evidence="9">The sequence shown here is derived from an EMBL/GenBank/DDBJ whole genome shotgun (WGS) entry which is preliminary data.</text>
</comment>
<gene>
    <name evidence="7" type="primary">pgi</name>
    <name evidence="9" type="ORF">DDZ18_03920</name>
</gene>
<proteinExistence type="inferred from homology"/>
<dbReference type="RefSeq" id="WP_109252023.1">
    <property type="nucleotide sequence ID" value="NZ_QEXV01000001.1"/>
</dbReference>
<comment type="pathway">
    <text evidence="7">Carbohydrate biosynthesis; gluconeogenesis.</text>
</comment>
<comment type="pathway">
    <text evidence="1 7 8">Carbohydrate degradation; glycolysis; D-glyceraldehyde 3-phosphate and glycerone phosphate from D-glucose: step 2/4.</text>
</comment>
<dbReference type="GO" id="GO:0048029">
    <property type="term" value="F:monosaccharide binding"/>
    <property type="evidence" value="ECO:0007669"/>
    <property type="project" value="TreeGrafter"/>
</dbReference>
<dbReference type="GO" id="GO:0051156">
    <property type="term" value="P:glucose 6-phosphate metabolic process"/>
    <property type="evidence" value="ECO:0007669"/>
    <property type="project" value="TreeGrafter"/>
</dbReference>
<evidence type="ECO:0000256" key="3">
    <source>
        <dbReference type="ARBA" id="ARBA00022432"/>
    </source>
</evidence>
<keyword evidence="5 7" id="KW-0413">Isomerase</keyword>
<dbReference type="GO" id="GO:0006094">
    <property type="term" value="P:gluconeogenesis"/>
    <property type="evidence" value="ECO:0007669"/>
    <property type="project" value="UniProtKB-UniRule"/>
</dbReference>
<dbReference type="GO" id="GO:0005829">
    <property type="term" value="C:cytosol"/>
    <property type="evidence" value="ECO:0007669"/>
    <property type="project" value="TreeGrafter"/>
</dbReference>
<dbReference type="GO" id="GO:0097367">
    <property type="term" value="F:carbohydrate derivative binding"/>
    <property type="evidence" value="ECO:0007669"/>
    <property type="project" value="InterPro"/>
</dbReference>
<evidence type="ECO:0000256" key="8">
    <source>
        <dbReference type="RuleBase" id="RU000612"/>
    </source>
</evidence>
<dbReference type="PROSITE" id="PS00174">
    <property type="entry name" value="P_GLUCOSE_ISOMERASE_2"/>
    <property type="match status" value="1"/>
</dbReference>
<dbReference type="PANTHER" id="PTHR11469">
    <property type="entry name" value="GLUCOSE-6-PHOSPHATE ISOMERASE"/>
    <property type="match status" value="1"/>
</dbReference>
<feature type="active site" evidence="7">
    <location>
        <position position="372"/>
    </location>
</feature>
<evidence type="ECO:0000256" key="2">
    <source>
        <dbReference type="ARBA" id="ARBA00006604"/>
    </source>
</evidence>
<sequence length="514" mass="54735">MSDLSALKPHAERLLARELASLVGVDAARDAALVIEAAGLTLDARHQRLDAAAWETLTGLARSAGVEARRDALLGGDVVNETENRPALHPALRNPDRLRDAALAERLRTARAATRRIAEAAAAPDFLDGRPVRRVINIGIGGSDLGPRFLYDALKAYRRDGVEVRFVSNLDPADLDDAMEGADPATTLVCVTSKSFTTQETLMNARAARARLAEALGEEGARKRFLAATAAPDKAAAFGVAEDRIFPFEDGVGGRYSVWSAAGLCLEIGLGPDVFDRLLAGARAMDDHFADAPLARNMPVAKGLIDVWTRAGLGRLTRCVAAYASRLEKLPAYLQQLEMESLGKRVTRAGAPLAEGHGGQLVWGGRGSDVQHSFFQWLHQALSDAPVDFIALESMAASSDERAQALTANLVAQGAALLTGRVEDGDLAAHRFMPGGRSSSVLILPDVDPASLGALIALHEHKVFVESVLYDLNPFDQWGVELGKQLARSILSGDVSGFDSATLDLLRRLGVAGP</sequence>
<dbReference type="PANTHER" id="PTHR11469:SF1">
    <property type="entry name" value="GLUCOSE-6-PHOSPHATE ISOMERASE"/>
    <property type="match status" value="1"/>
</dbReference>
<dbReference type="InterPro" id="IPR035482">
    <property type="entry name" value="SIS_PGI_2"/>
</dbReference>
<comment type="catalytic activity">
    <reaction evidence="6 7 8">
        <text>alpha-D-glucose 6-phosphate = beta-D-fructose 6-phosphate</text>
        <dbReference type="Rhea" id="RHEA:11816"/>
        <dbReference type="ChEBI" id="CHEBI:57634"/>
        <dbReference type="ChEBI" id="CHEBI:58225"/>
        <dbReference type="EC" id="5.3.1.9"/>
    </reaction>
</comment>
<reference evidence="10" key="1">
    <citation type="submission" date="2018-05" db="EMBL/GenBank/DDBJ databases">
        <authorList>
            <person name="Liu B.-T."/>
        </authorList>
    </citation>
    <scope>NUCLEOTIDE SEQUENCE [LARGE SCALE GENOMIC DNA]</scope>
    <source>
        <strain evidence="10">WD6-1</strain>
    </source>
</reference>
<keyword evidence="7" id="KW-0963">Cytoplasm</keyword>
<dbReference type="AlphaFoldDB" id="A0A2U2BXP4"/>
<dbReference type="NCBIfam" id="NF001211">
    <property type="entry name" value="PRK00179.1"/>
    <property type="match status" value="1"/>
</dbReference>
<dbReference type="PRINTS" id="PR00662">
    <property type="entry name" value="G6PISOMERASE"/>
</dbReference>
<dbReference type="Gene3D" id="1.10.1390.10">
    <property type="match status" value="1"/>
</dbReference>
<evidence type="ECO:0000256" key="5">
    <source>
        <dbReference type="ARBA" id="ARBA00023235"/>
    </source>
</evidence>
<dbReference type="InterPro" id="IPR035476">
    <property type="entry name" value="SIS_PGI_1"/>
</dbReference>
<dbReference type="InterPro" id="IPR046348">
    <property type="entry name" value="SIS_dom_sf"/>
</dbReference>
<evidence type="ECO:0000256" key="4">
    <source>
        <dbReference type="ARBA" id="ARBA00023152"/>
    </source>
</evidence>